<organism evidence="2 3">
    <name type="scientific">Streptomyces zaomyceticus</name>
    <dbReference type="NCBI Taxonomy" id="68286"/>
    <lineage>
        <taxon>Bacteria</taxon>
        <taxon>Bacillati</taxon>
        <taxon>Actinomycetota</taxon>
        <taxon>Actinomycetes</taxon>
        <taxon>Kitasatosporales</taxon>
        <taxon>Streptomycetaceae</taxon>
        <taxon>Streptomyces</taxon>
    </lineage>
</organism>
<dbReference type="EMBL" id="CP108188">
    <property type="protein sequence ID" value="WTR71945.1"/>
    <property type="molecule type" value="Genomic_DNA"/>
</dbReference>
<evidence type="ECO:0000256" key="1">
    <source>
        <dbReference type="SAM" id="MobiDB-lite"/>
    </source>
</evidence>
<protein>
    <recommendedName>
        <fullName evidence="4">Flp pilus assembly protein RcpC/CpaB domain-containing protein</fullName>
    </recommendedName>
</protein>
<accession>A0ABZ1LD49</accession>
<name>A0ABZ1LD49_9ACTN</name>
<evidence type="ECO:0000313" key="2">
    <source>
        <dbReference type="EMBL" id="WTR71945.1"/>
    </source>
</evidence>
<gene>
    <name evidence="2" type="ORF">OG814_23010</name>
</gene>
<evidence type="ECO:0000313" key="3">
    <source>
        <dbReference type="Proteomes" id="UP001622594"/>
    </source>
</evidence>
<feature type="compositionally biased region" description="Pro residues" evidence="1">
    <location>
        <begin position="15"/>
        <end position="42"/>
    </location>
</feature>
<sequence length="212" mass="21410">MTQPFPSFRHSSDPAPGPAPAHFPAHFPAPPPTPSPAAPPVPSPVPAACVVPVFEPLRVRGTRHRLRRALRRARRMPTVLLALVAAALAVAGGTPPPGPPGAPGAPVSPVAARARPPAAVRLVSAPVRIADAATVRLLRPGDRVDVIAAPDSPLGADGEARVVVTGARVAEVPRPDETRPDGGALVVLSVPRSTAAALAGAGVTSQLAVILC</sequence>
<dbReference type="Proteomes" id="UP001622594">
    <property type="component" value="Chromosome"/>
</dbReference>
<reference evidence="2 3" key="1">
    <citation type="submission" date="2022-10" db="EMBL/GenBank/DDBJ databases">
        <title>The complete genomes of actinobacterial strains from the NBC collection.</title>
        <authorList>
            <person name="Joergensen T.S."/>
            <person name="Alvarez Arevalo M."/>
            <person name="Sterndorff E.B."/>
            <person name="Faurdal D."/>
            <person name="Vuksanovic O."/>
            <person name="Mourched A.-S."/>
            <person name="Charusanti P."/>
            <person name="Shaw S."/>
            <person name="Blin K."/>
            <person name="Weber T."/>
        </authorList>
    </citation>
    <scope>NUCLEOTIDE SEQUENCE [LARGE SCALE GENOMIC DNA]</scope>
    <source>
        <strain evidence="2 3">NBC_00123</strain>
    </source>
</reference>
<proteinExistence type="predicted"/>
<evidence type="ECO:0008006" key="4">
    <source>
        <dbReference type="Google" id="ProtNLM"/>
    </source>
</evidence>
<keyword evidence="3" id="KW-1185">Reference proteome</keyword>
<feature type="region of interest" description="Disordered" evidence="1">
    <location>
        <begin position="1"/>
        <end position="42"/>
    </location>
</feature>